<evidence type="ECO:0000313" key="2">
    <source>
        <dbReference type="EMBL" id="SJL16824.1"/>
    </source>
</evidence>
<dbReference type="AlphaFoldDB" id="A0A284S753"/>
<name>A0A284S753_ARMOS</name>
<evidence type="ECO:0000256" key="1">
    <source>
        <dbReference type="SAM" id="MobiDB-lite"/>
    </source>
</evidence>
<reference evidence="3" key="1">
    <citation type="journal article" date="2017" name="Nat. Ecol. Evol.">
        <title>Genome expansion and lineage-specific genetic innovations in the forest pathogenic fungi Armillaria.</title>
        <authorList>
            <person name="Sipos G."/>
            <person name="Prasanna A.N."/>
            <person name="Walter M.C."/>
            <person name="O'Connor E."/>
            <person name="Balint B."/>
            <person name="Krizsan K."/>
            <person name="Kiss B."/>
            <person name="Hess J."/>
            <person name="Varga T."/>
            <person name="Slot J."/>
            <person name="Riley R."/>
            <person name="Boka B."/>
            <person name="Rigling D."/>
            <person name="Barry K."/>
            <person name="Lee J."/>
            <person name="Mihaltcheva S."/>
            <person name="LaButti K."/>
            <person name="Lipzen A."/>
            <person name="Waldron R."/>
            <person name="Moloney N.M."/>
            <person name="Sperisen C."/>
            <person name="Kredics L."/>
            <person name="Vagvoelgyi C."/>
            <person name="Patrignani A."/>
            <person name="Fitzpatrick D."/>
            <person name="Nagy I."/>
            <person name="Doyle S."/>
            <person name="Anderson J.B."/>
            <person name="Grigoriev I.V."/>
            <person name="Gueldener U."/>
            <person name="Muensterkoetter M."/>
            <person name="Nagy L.G."/>
        </authorList>
    </citation>
    <scope>NUCLEOTIDE SEQUENCE [LARGE SCALE GENOMIC DNA]</scope>
    <source>
        <strain evidence="3">C18/9</strain>
    </source>
</reference>
<feature type="compositionally biased region" description="Acidic residues" evidence="1">
    <location>
        <begin position="208"/>
        <end position="225"/>
    </location>
</feature>
<gene>
    <name evidence="2" type="ORF">ARMOST_20353</name>
</gene>
<feature type="region of interest" description="Disordered" evidence="1">
    <location>
        <begin position="189"/>
        <end position="232"/>
    </location>
</feature>
<sequence length="349" mass="39401">MGPGRPPLYISEEERCAARHRSQTTYHLRHRVELNCRRQCQSARAKLRDALGNTDDSSVEPVTVEVPSEEELDPQEHCLHRIEQCAAWLRHLLNAPVADWLDNLCLNIRTDANPRQVAEDAHQQVQFYPTAGHTWEERWLAEGEKEQELEQALQATYIEVLESCPPSVPQDTTTAWDNMAWLAFAEAHTGSPRSDGSSSRGSTIWPDPDSEDVDEEDMPASEPDSDAASQELSSVPMWDSTEFQQMVAVWGAHALQALENDGTTVEPAGQTTPVEERHFAACEVVVEVCLAGWLDWVRRQDDMARRRRLLAHIDELEAELEVIDVSYPIPDPPFEWFGSDGYDESGFLT</sequence>
<keyword evidence="3" id="KW-1185">Reference proteome</keyword>
<organism evidence="2 3">
    <name type="scientific">Armillaria ostoyae</name>
    <name type="common">Armillaria root rot fungus</name>
    <dbReference type="NCBI Taxonomy" id="47428"/>
    <lineage>
        <taxon>Eukaryota</taxon>
        <taxon>Fungi</taxon>
        <taxon>Dikarya</taxon>
        <taxon>Basidiomycota</taxon>
        <taxon>Agaricomycotina</taxon>
        <taxon>Agaricomycetes</taxon>
        <taxon>Agaricomycetidae</taxon>
        <taxon>Agaricales</taxon>
        <taxon>Marasmiineae</taxon>
        <taxon>Physalacriaceae</taxon>
        <taxon>Armillaria</taxon>
    </lineage>
</organism>
<proteinExistence type="predicted"/>
<dbReference type="EMBL" id="FUEG01000038">
    <property type="protein sequence ID" value="SJL16824.1"/>
    <property type="molecule type" value="Genomic_DNA"/>
</dbReference>
<protein>
    <submittedName>
        <fullName evidence="2">Uncharacterized protein</fullName>
    </submittedName>
</protein>
<accession>A0A284S753</accession>
<dbReference type="Proteomes" id="UP000219338">
    <property type="component" value="Unassembled WGS sequence"/>
</dbReference>
<feature type="compositionally biased region" description="Low complexity" evidence="1">
    <location>
        <begin position="190"/>
        <end position="202"/>
    </location>
</feature>
<evidence type="ECO:0000313" key="3">
    <source>
        <dbReference type="Proteomes" id="UP000219338"/>
    </source>
</evidence>